<evidence type="ECO:0000256" key="1">
    <source>
        <dbReference type="ARBA" id="ARBA00006987"/>
    </source>
</evidence>
<organism evidence="3 4">
    <name type="scientific">Rhodoplanes elegans</name>
    <dbReference type="NCBI Taxonomy" id="29408"/>
    <lineage>
        <taxon>Bacteria</taxon>
        <taxon>Pseudomonadati</taxon>
        <taxon>Pseudomonadota</taxon>
        <taxon>Alphaproteobacteria</taxon>
        <taxon>Hyphomicrobiales</taxon>
        <taxon>Nitrobacteraceae</taxon>
        <taxon>Rhodoplanes</taxon>
    </lineage>
</organism>
<name>A0A327KFZ7_9BRAD</name>
<dbReference type="PANTHER" id="PTHR42928:SF5">
    <property type="entry name" value="BLR1237 PROTEIN"/>
    <property type="match status" value="1"/>
</dbReference>
<dbReference type="AlphaFoldDB" id="A0A327KFZ7"/>
<evidence type="ECO:0008006" key="5">
    <source>
        <dbReference type="Google" id="ProtNLM"/>
    </source>
</evidence>
<dbReference type="EMBL" id="NPEU01000217">
    <property type="protein sequence ID" value="RAI36485.1"/>
    <property type="molecule type" value="Genomic_DNA"/>
</dbReference>
<accession>A0A327KFZ7</accession>
<protein>
    <recommendedName>
        <fullName evidence="5">ABC transporter substrate-binding protein</fullName>
    </recommendedName>
</protein>
<evidence type="ECO:0000256" key="2">
    <source>
        <dbReference type="SAM" id="MobiDB-lite"/>
    </source>
</evidence>
<dbReference type="Pfam" id="PF03401">
    <property type="entry name" value="TctC"/>
    <property type="match status" value="1"/>
</dbReference>
<dbReference type="Gene3D" id="3.40.190.10">
    <property type="entry name" value="Periplasmic binding protein-like II"/>
    <property type="match status" value="1"/>
</dbReference>
<gene>
    <name evidence="3" type="ORF">CH338_17535</name>
</gene>
<sequence>MRGPLGQDRNNDKKRQETSEETTVGVTRRSAVAAMAAATVLSPRVVLGQSWPERPITLVVPFAPGGGTDVLARILAPALSESIGGTVVIETVSGAAGNMGSARTARAAPDGYTLLLHNVGFAINAALYRNLPFDSETDLVPIAFVSDSPLVILGRKTIPATTLPELITWMKTSPMPAKLAHAGVGSASHFGIVPLARAAGRGDMIPYRGGGPAVQDVIAGHADLTASPLQAAVGPAQEGLAKAFAVTSAERAAMLPSVASLGEVLGPKALTNFWSVLMTRAGTPAAVTDKVRVALEAALVQPALLAAFDKAGVTVAAKQYRDEAGARALLRKEIAHWAEIVRDNGIEAP</sequence>
<feature type="compositionally biased region" description="Basic and acidic residues" evidence="2">
    <location>
        <begin position="9"/>
        <end position="18"/>
    </location>
</feature>
<dbReference type="Gene3D" id="3.40.190.150">
    <property type="entry name" value="Bordetella uptake gene, domain 1"/>
    <property type="match status" value="1"/>
</dbReference>
<keyword evidence="4" id="KW-1185">Reference proteome</keyword>
<evidence type="ECO:0000313" key="3">
    <source>
        <dbReference type="EMBL" id="RAI36485.1"/>
    </source>
</evidence>
<dbReference type="Proteomes" id="UP000248863">
    <property type="component" value="Unassembled WGS sequence"/>
</dbReference>
<evidence type="ECO:0000313" key="4">
    <source>
        <dbReference type="Proteomes" id="UP000248863"/>
    </source>
</evidence>
<comment type="similarity">
    <text evidence="1">Belongs to the UPF0065 (bug) family.</text>
</comment>
<proteinExistence type="inferred from homology"/>
<comment type="caution">
    <text evidence="3">The sequence shown here is derived from an EMBL/GenBank/DDBJ whole genome shotgun (WGS) entry which is preliminary data.</text>
</comment>
<dbReference type="InterPro" id="IPR042100">
    <property type="entry name" value="Bug_dom1"/>
</dbReference>
<dbReference type="InterPro" id="IPR005064">
    <property type="entry name" value="BUG"/>
</dbReference>
<dbReference type="PIRSF" id="PIRSF017082">
    <property type="entry name" value="YflP"/>
    <property type="match status" value="1"/>
</dbReference>
<reference evidence="3 4" key="1">
    <citation type="submission" date="2017-07" db="EMBL/GenBank/DDBJ databases">
        <title>Draft Genome Sequences of Select Purple Nonsulfur Bacteria.</title>
        <authorList>
            <person name="Lasarre B."/>
            <person name="Mckinlay J.B."/>
        </authorList>
    </citation>
    <scope>NUCLEOTIDE SEQUENCE [LARGE SCALE GENOMIC DNA]</scope>
    <source>
        <strain evidence="3 4">DSM 11907</strain>
    </source>
</reference>
<feature type="region of interest" description="Disordered" evidence="2">
    <location>
        <begin position="1"/>
        <end position="26"/>
    </location>
</feature>
<dbReference type="OrthoDB" id="7956455at2"/>
<dbReference type="PANTHER" id="PTHR42928">
    <property type="entry name" value="TRICARBOXYLATE-BINDING PROTEIN"/>
    <property type="match status" value="1"/>
</dbReference>